<feature type="transmembrane region" description="Helical" evidence="5">
    <location>
        <begin position="730"/>
        <end position="754"/>
    </location>
</feature>
<feature type="signal peptide" evidence="6">
    <location>
        <begin position="1"/>
        <end position="26"/>
    </location>
</feature>
<dbReference type="InterPro" id="IPR029058">
    <property type="entry name" value="AB_hydrolase_fold"/>
</dbReference>
<dbReference type="PROSITE" id="PS00941">
    <property type="entry name" value="CARBOXYLESTERASE_B_2"/>
    <property type="match status" value="1"/>
</dbReference>
<feature type="region of interest" description="Disordered" evidence="4">
    <location>
        <begin position="679"/>
        <end position="718"/>
    </location>
</feature>
<protein>
    <submittedName>
        <fullName evidence="8">Neuroligin-3</fullName>
    </submittedName>
</protein>
<keyword evidence="5" id="KW-0812">Transmembrane</keyword>
<keyword evidence="2 6" id="KW-0732">Signal</keyword>
<dbReference type="Gene3D" id="3.40.50.1820">
    <property type="entry name" value="alpha/beta hydrolase"/>
    <property type="match status" value="1"/>
</dbReference>
<dbReference type="PANTHER" id="PTHR43903">
    <property type="entry name" value="NEUROLIGIN"/>
    <property type="match status" value="1"/>
</dbReference>
<evidence type="ECO:0000256" key="2">
    <source>
        <dbReference type="ARBA" id="ARBA00022729"/>
    </source>
</evidence>
<comment type="caution">
    <text evidence="8">The sequence shown here is derived from an EMBL/GenBank/DDBJ whole genome shotgun (WGS) entry which is preliminary data.</text>
</comment>
<feature type="compositionally biased region" description="Polar residues" evidence="4">
    <location>
        <begin position="898"/>
        <end position="923"/>
    </location>
</feature>
<name>A0A164RAU1_9CRUS</name>
<proteinExistence type="inferred from homology"/>
<evidence type="ECO:0000256" key="4">
    <source>
        <dbReference type="SAM" id="MobiDB-lite"/>
    </source>
</evidence>
<dbReference type="EMBL" id="LRGB01002190">
    <property type="protein sequence ID" value="KZS08483.1"/>
    <property type="molecule type" value="Genomic_DNA"/>
</dbReference>
<feature type="compositionally biased region" description="Low complexity" evidence="4">
    <location>
        <begin position="924"/>
        <end position="941"/>
    </location>
</feature>
<feature type="compositionally biased region" description="Polar residues" evidence="4">
    <location>
        <begin position="694"/>
        <end position="704"/>
    </location>
</feature>
<dbReference type="FunFam" id="3.40.50.1820:FF:000171">
    <property type="entry name" value="Neuroligin-4, Y-linked"/>
    <property type="match status" value="1"/>
</dbReference>
<keyword evidence="9" id="KW-1185">Reference proteome</keyword>
<keyword evidence="5" id="KW-1133">Transmembrane helix</keyword>
<accession>A0A164RAU1</accession>
<dbReference type="ESTHER" id="9crus-a0a0n8egq7">
    <property type="family name" value="Carb_B_Arthropoda"/>
</dbReference>
<dbReference type="AlphaFoldDB" id="A0A164RAU1"/>
<comment type="similarity">
    <text evidence="1">Belongs to the type-B carboxylesterase/lipase family.</text>
</comment>
<dbReference type="InterPro" id="IPR051093">
    <property type="entry name" value="Neuroligin/BSAL"/>
</dbReference>
<dbReference type="OrthoDB" id="3200163at2759"/>
<dbReference type="STRING" id="35525.A0A164RAU1"/>
<evidence type="ECO:0000313" key="8">
    <source>
        <dbReference type="EMBL" id="KZS08483.1"/>
    </source>
</evidence>
<dbReference type="Pfam" id="PF00135">
    <property type="entry name" value="COesterase"/>
    <property type="match status" value="1"/>
</dbReference>
<evidence type="ECO:0000256" key="5">
    <source>
        <dbReference type="SAM" id="Phobius"/>
    </source>
</evidence>
<organism evidence="8 9">
    <name type="scientific">Daphnia magna</name>
    <dbReference type="NCBI Taxonomy" id="35525"/>
    <lineage>
        <taxon>Eukaryota</taxon>
        <taxon>Metazoa</taxon>
        <taxon>Ecdysozoa</taxon>
        <taxon>Arthropoda</taxon>
        <taxon>Crustacea</taxon>
        <taxon>Branchiopoda</taxon>
        <taxon>Diplostraca</taxon>
        <taxon>Cladocera</taxon>
        <taxon>Anomopoda</taxon>
        <taxon>Daphniidae</taxon>
        <taxon>Daphnia</taxon>
    </lineage>
</organism>
<keyword evidence="3" id="KW-0325">Glycoprotein</keyword>
<gene>
    <name evidence="8" type="ORF">APZ42_027126</name>
</gene>
<dbReference type="SUPFAM" id="SSF53474">
    <property type="entry name" value="alpha/beta-Hydrolases"/>
    <property type="match status" value="1"/>
</dbReference>
<dbReference type="Proteomes" id="UP000076858">
    <property type="component" value="Unassembled WGS sequence"/>
</dbReference>
<feature type="region of interest" description="Disordered" evidence="4">
    <location>
        <begin position="893"/>
        <end position="961"/>
    </location>
</feature>
<sequence length="961" mass="104441">MKMCQSAMAVLCWLVTLIMATALAIGDWPANQEGGKTQVSSSRVVNTRKGSLRGLYQAFDDKQLAAVELFLGVPYASPPLGSLRFMPPVTVSPWRGIRQADRYGPVCPQKFPDITNETEVLKRMPRGRLETLKKLAPMLTNQSEDCLYLNIFTPYSNAFAASPTALKPRYPVIVFIHGESYSWGSGNPYDGSVLAAVGKVVVVTLNYRLGVLGFLNPHSDPYSRSISNHGLMDQIAALHWLQENVQEFGGDPNSVTLMGHGTGAACATFLMTSPAVLDGLFQRAILLSGTALSPWALVQEPNKYAVELVRHMNCSLPPGEGATAQLKCLREKAVPALISAGSRVETPEFLHSFGPSVDGVVIEDEYEANKKKLSHRLSRYDLLFGVTQAESYFTLSADDNQYGMELDRRNRLLRTFVRNTYQFHLQEILATIINEYTDWEKTILHPVNIRDETLEALGDAQYVAPLVKTADLHSSQQRSSYFYVFEYQTKSSDFPQRPGCVHGEELAYIFGAPLVASLSHFGRNYTKAEVSLSEAVIAYWSNFARGGNPNEGAGSIASGTIAAEAGKQDKSRSRVEWPPYDQTHRRYLSLGLKPKAKSHYRSHKLAMWMNLIPDLHRPSGEDVARVHHLLDDYNDPYSYDGKVRVVPATLAPTPTSTTSPSPITSAVNSSLLMVDSSRKADSGGAKYGEPEASSKLTNDSRMSTGTGGNAGSVRANEGSNTEQYGAYSTALSVTIAIGCSLLILNVLIFAGVYYQRDKQRMELKRRLENGMILSSSVSGEVENHASTMVSSTRLCSKPDLANGAALNKTDSSSGSGRNTAAVVVINPSSSVMSLSSPFNSSVTQLPPPEFADFPSEDQCPAAMGTAATGCPSGGNSNGRASMISNSTVSFRPVGADAPSSTSTLPRMSTTGFCNNEYTLPPVTSLQQSQQQQQQRSMSLRKQSNKRIASPVGNSAIDELRV</sequence>
<dbReference type="InterPro" id="IPR002018">
    <property type="entry name" value="CarbesteraseB"/>
</dbReference>
<evidence type="ECO:0000256" key="6">
    <source>
        <dbReference type="SAM" id="SignalP"/>
    </source>
</evidence>
<feature type="chain" id="PRO_5007852771" evidence="6">
    <location>
        <begin position="27"/>
        <end position="961"/>
    </location>
</feature>
<reference evidence="8 9" key="1">
    <citation type="submission" date="2016-03" db="EMBL/GenBank/DDBJ databases">
        <title>EvidentialGene: Evidence-directed Construction of Genes on Genomes.</title>
        <authorList>
            <person name="Gilbert D.G."/>
            <person name="Choi J.-H."/>
            <person name="Mockaitis K."/>
            <person name="Colbourne J."/>
            <person name="Pfrender M."/>
        </authorList>
    </citation>
    <scope>NUCLEOTIDE SEQUENCE [LARGE SCALE GENOMIC DNA]</scope>
    <source>
        <strain evidence="8 9">Xinb3</strain>
        <tissue evidence="8">Complete organism</tissue>
    </source>
</reference>
<evidence type="ECO:0000259" key="7">
    <source>
        <dbReference type="Pfam" id="PF00135"/>
    </source>
</evidence>
<evidence type="ECO:0000256" key="1">
    <source>
        <dbReference type="ARBA" id="ARBA00005964"/>
    </source>
</evidence>
<feature type="domain" description="Carboxylesterase type B" evidence="7">
    <location>
        <begin position="42"/>
        <end position="608"/>
    </location>
</feature>
<evidence type="ECO:0000313" key="9">
    <source>
        <dbReference type="Proteomes" id="UP000076858"/>
    </source>
</evidence>
<evidence type="ECO:0000256" key="3">
    <source>
        <dbReference type="ARBA" id="ARBA00023180"/>
    </source>
</evidence>
<dbReference type="InterPro" id="IPR019819">
    <property type="entry name" value="Carboxylesterase_B_CS"/>
</dbReference>
<keyword evidence="5" id="KW-0472">Membrane</keyword>